<dbReference type="EMBL" id="UINC01023771">
    <property type="protein sequence ID" value="SVA96110.1"/>
    <property type="molecule type" value="Genomic_DNA"/>
</dbReference>
<proteinExistence type="predicted"/>
<reference evidence="1" key="1">
    <citation type="submission" date="2018-05" db="EMBL/GenBank/DDBJ databases">
        <authorList>
            <person name="Lanie J.A."/>
            <person name="Ng W.-L."/>
            <person name="Kazmierczak K.M."/>
            <person name="Andrzejewski T.M."/>
            <person name="Davidsen T.M."/>
            <person name="Wayne K.J."/>
            <person name="Tettelin H."/>
            <person name="Glass J.I."/>
            <person name="Rusch D."/>
            <person name="Podicherti R."/>
            <person name="Tsui H.-C.T."/>
            <person name="Winkler M.E."/>
        </authorList>
    </citation>
    <scope>NUCLEOTIDE SEQUENCE</scope>
</reference>
<organism evidence="1">
    <name type="scientific">marine metagenome</name>
    <dbReference type="NCBI Taxonomy" id="408172"/>
    <lineage>
        <taxon>unclassified sequences</taxon>
        <taxon>metagenomes</taxon>
        <taxon>ecological metagenomes</taxon>
    </lineage>
</organism>
<accession>A0A382A3L9</accession>
<protein>
    <recommendedName>
        <fullName evidence="2">Methyltransferase type 11 domain-containing protein</fullName>
    </recommendedName>
</protein>
<evidence type="ECO:0000313" key="1">
    <source>
        <dbReference type="EMBL" id="SVA96110.1"/>
    </source>
</evidence>
<sequence>MNTNYPGNNLKPQLHHIIDLVKDTKAKTLLDFGCGKGLQYTKYKHHEEFGVMPTLYDPAVPEYEELPDGPFDGIYSTDVMEHIPKEQLPETFNNIFSRAEKFVFLAICTQPAIAILPSGENAHCTVEPIGFWETMIEKYAPKRVYTHIKTYGNCNNYSILNEDLYLEWYLSQF</sequence>
<dbReference type="AlphaFoldDB" id="A0A382A3L9"/>
<dbReference type="Pfam" id="PF13489">
    <property type="entry name" value="Methyltransf_23"/>
    <property type="match status" value="1"/>
</dbReference>
<name>A0A382A3L9_9ZZZZ</name>
<evidence type="ECO:0008006" key="2">
    <source>
        <dbReference type="Google" id="ProtNLM"/>
    </source>
</evidence>
<dbReference type="SUPFAM" id="SSF53335">
    <property type="entry name" value="S-adenosyl-L-methionine-dependent methyltransferases"/>
    <property type="match status" value="1"/>
</dbReference>
<dbReference type="Gene3D" id="3.40.50.150">
    <property type="entry name" value="Vaccinia Virus protein VP39"/>
    <property type="match status" value="1"/>
</dbReference>
<dbReference type="InterPro" id="IPR029063">
    <property type="entry name" value="SAM-dependent_MTases_sf"/>
</dbReference>
<gene>
    <name evidence="1" type="ORF">METZ01_LOCUS148964</name>
</gene>